<sequence>MHWIRSALLMIAAFAQVAAGIAPQLFGVEGSVAEAVEPWLTPLVPAGWAFSIWGLLYLGCFGVAIWHAFRIADPVASRVGWFAILAFSGNTAFALYQPSAGPDLVSFVILEIVLVSSFLAAMTNRADPAPQASDRFVTGALLALAGWVTVATPAGLSTALNYAGVSSLTEPGSLPLLLILFGWAPVALALAWVARAWIYILPILWGIVGVAMRSIDATQFAIGSLALGTAFIGVTAMAKARAT</sequence>
<reference evidence="3" key="1">
    <citation type="journal article" date="2019" name="Int. J. Syst. Evol. Microbiol.">
        <title>The Global Catalogue of Microorganisms (GCM) 10K type strain sequencing project: providing services to taxonomists for standard genome sequencing and annotation.</title>
        <authorList>
            <consortium name="The Broad Institute Genomics Platform"/>
            <consortium name="The Broad Institute Genome Sequencing Center for Infectious Disease"/>
            <person name="Wu L."/>
            <person name="Ma J."/>
        </authorList>
    </citation>
    <scope>NUCLEOTIDE SEQUENCE [LARGE SCALE GENOMIC DNA]</scope>
    <source>
        <strain evidence="3">KCTC 22245</strain>
    </source>
</reference>
<evidence type="ECO:0008006" key="4">
    <source>
        <dbReference type="Google" id="ProtNLM"/>
    </source>
</evidence>
<comment type="caution">
    <text evidence="2">The sequence shown here is derived from an EMBL/GenBank/DDBJ whole genome shotgun (WGS) entry which is preliminary data.</text>
</comment>
<dbReference type="Proteomes" id="UP001595607">
    <property type="component" value="Unassembled WGS sequence"/>
</dbReference>
<protein>
    <recommendedName>
        <fullName evidence="4">Tryptophan-rich sensory protein</fullName>
    </recommendedName>
</protein>
<keyword evidence="1" id="KW-0472">Membrane</keyword>
<proteinExistence type="predicted"/>
<evidence type="ECO:0000313" key="3">
    <source>
        <dbReference type="Proteomes" id="UP001595607"/>
    </source>
</evidence>
<dbReference type="RefSeq" id="WP_189573801.1">
    <property type="nucleotide sequence ID" value="NZ_BMXU01000001.1"/>
</dbReference>
<name>A0ABV7M915_9PROT</name>
<feature type="transmembrane region" description="Helical" evidence="1">
    <location>
        <begin position="43"/>
        <end position="67"/>
    </location>
</feature>
<accession>A0ABV7M915</accession>
<evidence type="ECO:0000256" key="1">
    <source>
        <dbReference type="SAM" id="Phobius"/>
    </source>
</evidence>
<dbReference type="EMBL" id="JBHRVA010000002">
    <property type="protein sequence ID" value="MFC3301919.1"/>
    <property type="molecule type" value="Genomic_DNA"/>
</dbReference>
<feature type="transmembrane region" description="Helical" evidence="1">
    <location>
        <begin position="197"/>
        <end position="215"/>
    </location>
</feature>
<gene>
    <name evidence="2" type="ORF">ACFONP_04165</name>
</gene>
<keyword evidence="3" id="KW-1185">Reference proteome</keyword>
<feature type="transmembrane region" description="Helical" evidence="1">
    <location>
        <begin position="79"/>
        <end position="98"/>
    </location>
</feature>
<keyword evidence="1" id="KW-1133">Transmembrane helix</keyword>
<organism evidence="2 3">
    <name type="scientific">Parvularcula lutaonensis</name>
    <dbReference type="NCBI Taxonomy" id="491923"/>
    <lineage>
        <taxon>Bacteria</taxon>
        <taxon>Pseudomonadati</taxon>
        <taxon>Pseudomonadota</taxon>
        <taxon>Alphaproteobacteria</taxon>
        <taxon>Parvularculales</taxon>
        <taxon>Parvularculaceae</taxon>
        <taxon>Parvularcula</taxon>
    </lineage>
</organism>
<feature type="transmembrane region" description="Helical" evidence="1">
    <location>
        <begin position="221"/>
        <end position="238"/>
    </location>
</feature>
<evidence type="ECO:0000313" key="2">
    <source>
        <dbReference type="EMBL" id="MFC3301919.1"/>
    </source>
</evidence>
<feature type="transmembrane region" description="Helical" evidence="1">
    <location>
        <begin position="136"/>
        <end position="160"/>
    </location>
</feature>
<feature type="transmembrane region" description="Helical" evidence="1">
    <location>
        <begin position="172"/>
        <end position="190"/>
    </location>
</feature>
<keyword evidence="1" id="KW-0812">Transmembrane</keyword>
<feature type="transmembrane region" description="Helical" evidence="1">
    <location>
        <begin position="104"/>
        <end position="124"/>
    </location>
</feature>